<gene>
    <name evidence="1" type="ORF">C484_05030</name>
</gene>
<dbReference type="InterPro" id="IPR014710">
    <property type="entry name" value="RmlC-like_jellyroll"/>
</dbReference>
<dbReference type="SUPFAM" id="SSF51182">
    <property type="entry name" value="RmlC-like cupins"/>
    <property type="match status" value="1"/>
</dbReference>
<accession>M0AB46</accession>
<reference evidence="1 2" key="1">
    <citation type="journal article" date="2014" name="PLoS Genet.">
        <title>Phylogenetically driven sequencing of extremely halophilic archaea reveals strategies for static and dynamic osmo-response.</title>
        <authorList>
            <person name="Becker E.A."/>
            <person name="Seitzer P.M."/>
            <person name="Tritt A."/>
            <person name="Larsen D."/>
            <person name="Krusor M."/>
            <person name="Yao A.I."/>
            <person name="Wu D."/>
            <person name="Madern D."/>
            <person name="Eisen J.A."/>
            <person name="Darling A.E."/>
            <person name="Facciotti M.T."/>
        </authorList>
    </citation>
    <scope>NUCLEOTIDE SEQUENCE [LARGE SCALE GENOMIC DNA]</scope>
    <source>
        <strain evidence="1 2">DSM 12281</strain>
    </source>
</reference>
<proteinExistence type="predicted"/>
<organism evidence="1 2">
    <name type="scientific">Natrialba taiwanensis DSM 12281</name>
    <dbReference type="NCBI Taxonomy" id="1230458"/>
    <lineage>
        <taxon>Archaea</taxon>
        <taxon>Methanobacteriati</taxon>
        <taxon>Methanobacteriota</taxon>
        <taxon>Stenosarchaea group</taxon>
        <taxon>Halobacteria</taxon>
        <taxon>Halobacteriales</taxon>
        <taxon>Natrialbaceae</taxon>
        <taxon>Natrialba</taxon>
    </lineage>
</organism>
<dbReference type="AlphaFoldDB" id="M0AB46"/>
<comment type="caution">
    <text evidence="1">The sequence shown here is derived from an EMBL/GenBank/DDBJ whole genome shotgun (WGS) entry which is preliminary data.</text>
</comment>
<dbReference type="EMBL" id="AOIL01000013">
    <property type="protein sequence ID" value="ELY95621.1"/>
    <property type="molecule type" value="Genomic_DNA"/>
</dbReference>
<dbReference type="InterPro" id="IPR011051">
    <property type="entry name" value="RmlC_Cupin_sf"/>
</dbReference>
<name>M0AB46_9EURY</name>
<dbReference type="Proteomes" id="UP000011648">
    <property type="component" value="Unassembled WGS sequence"/>
</dbReference>
<evidence type="ECO:0000313" key="1">
    <source>
        <dbReference type="EMBL" id="ELY95621.1"/>
    </source>
</evidence>
<sequence length="189" mass="21227">MAPSGTASNEFVRTAYENLRDLLAQGDGTFIEEGPAILRDAIETDGFFDGVETEHAEDSYTRRLVHCEPDGPVIRFMEWPPEYALLPHEHHGRPCFEVLVDGQLFVADMDAEKVAGNEYDLTVIESTVCNPGDAGIVDPRTGSDVHAVYSPVRTRSLHVYPDDNHYGIGYVPSDEPNDLYRKERFQLRE</sequence>
<evidence type="ECO:0008006" key="3">
    <source>
        <dbReference type="Google" id="ProtNLM"/>
    </source>
</evidence>
<dbReference type="PATRIC" id="fig|1230458.4.peg.1018"/>
<keyword evidence="2" id="KW-1185">Reference proteome</keyword>
<dbReference type="OrthoDB" id="165853at2157"/>
<evidence type="ECO:0000313" key="2">
    <source>
        <dbReference type="Proteomes" id="UP000011648"/>
    </source>
</evidence>
<protein>
    <recommendedName>
        <fullName evidence="3">Cysteine dioxygenase type I</fullName>
    </recommendedName>
</protein>
<dbReference type="Gene3D" id="2.60.120.10">
    <property type="entry name" value="Jelly Rolls"/>
    <property type="match status" value="1"/>
</dbReference>